<evidence type="ECO:0000259" key="12">
    <source>
        <dbReference type="PROSITE" id="PS50880"/>
    </source>
</evidence>
<dbReference type="InterPro" id="IPR002288">
    <property type="entry name" value="DNA_gyrase_B_C"/>
</dbReference>
<dbReference type="InterPro" id="IPR020568">
    <property type="entry name" value="Ribosomal_Su5_D2-typ_SF"/>
</dbReference>
<dbReference type="InterPro" id="IPR018522">
    <property type="entry name" value="TopoIIA_CS"/>
</dbReference>
<evidence type="ECO:0000256" key="11">
    <source>
        <dbReference type="SAM" id="MobiDB-lite"/>
    </source>
</evidence>
<dbReference type="Pfam" id="PF00204">
    <property type="entry name" value="DNA_gyraseB"/>
    <property type="match status" value="1"/>
</dbReference>
<keyword evidence="4 10" id="KW-0547">Nucleotide-binding</keyword>
<comment type="miscellaneous">
    <text evidence="10">Few gyrases are as efficient as E.coli at forming negative supercoils. Not all organisms have 2 type II topoisomerases; in organisms with a single type II topoisomerase this enzyme also has to decatenate newly replicated chromosomes.</text>
</comment>
<comment type="subunit">
    <text evidence="10">Heterotetramer, composed of two GyrA and two GyrB chains. In the heterotetramer, GyrA contains the active site tyrosine that forms a transient covalent intermediate with DNA, while GyrB binds cofactors and catalyzes ATP hydrolysis.</text>
</comment>
<feature type="binding site" evidence="10">
    <location>
        <position position="544"/>
    </location>
    <ligand>
        <name>Mg(2+)</name>
        <dbReference type="ChEBI" id="CHEBI:18420"/>
        <label>2</label>
    </ligand>
</feature>
<keyword evidence="3 10" id="KW-0479">Metal-binding</keyword>
<dbReference type="CDD" id="cd03366">
    <property type="entry name" value="TOPRIM_TopoIIA_GyrB"/>
    <property type="match status" value="1"/>
</dbReference>
<reference evidence="14" key="1">
    <citation type="journal article" date="2019" name="Int. J. Syst. Evol. Microbiol.">
        <title>The Global Catalogue of Microorganisms (GCM) 10K type strain sequencing project: providing services to taxonomists for standard genome sequencing and annotation.</title>
        <authorList>
            <consortium name="The Broad Institute Genomics Platform"/>
            <consortium name="The Broad Institute Genome Sequencing Center for Infectious Disease"/>
            <person name="Wu L."/>
            <person name="Ma J."/>
        </authorList>
    </citation>
    <scope>NUCLEOTIDE SEQUENCE [LARGE SCALE GENOMIC DNA]</scope>
    <source>
        <strain evidence="14">JCM 4738</strain>
    </source>
</reference>
<evidence type="ECO:0000256" key="4">
    <source>
        <dbReference type="ARBA" id="ARBA00022741"/>
    </source>
</evidence>
<comment type="cofactor">
    <cofactor evidence="10">
        <name>Mg(2+)</name>
        <dbReference type="ChEBI" id="CHEBI:18420"/>
    </cofactor>
    <cofactor evidence="10">
        <name>Mn(2+)</name>
        <dbReference type="ChEBI" id="CHEBI:29035"/>
    </cofactor>
    <cofactor evidence="10">
        <name>Ca(2+)</name>
        <dbReference type="ChEBI" id="CHEBI:29108"/>
    </cofactor>
    <text evidence="10">Binds two Mg(2+) per subunit. The magnesium ions form salt bridges with both the protein and the DNA. Can also accept other divalent metal cations, such as Mn(2+) or Ca(2+).</text>
</comment>
<dbReference type="SUPFAM" id="SSF55874">
    <property type="entry name" value="ATPase domain of HSP90 chaperone/DNA topoisomerase II/histidine kinase"/>
    <property type="match status" value="1"/>
</dbReference>
<keyword evidence="6 10" id="KW-0460">Magnesium</keyword>
<feature type="site" description="Interaction with DNA" evidence="10">
    <location>
        <position position="499"/>
    </location>
</feature>
<dbReference type="SUPFAM" id="SSF54211">
    <property type="entry name" value="Ribosomal protein S5 domain 2-like"/>
    <property type="match status" value="1"/>
</dbReference>
<dbReference type="SMART" id="SM00387">
    <property type="entry name" value="HATPase_c"/>
    <property type="match status" value="1"/>
</dbReference>
<dbReference type="NCBIfam" id="NF011501">
    <property type="entry name" value="PRK14939.1"/>
    <property type="match status" value="1"/>
</dbReference>
<dbReference type="InterPro" id="IPR013760">
    <property type="entry name" value="Topo_IIA-like_dom_sf"/>
</dbReference>
<keyword evidence="8" id="KW-0238">DNA-binding</keyword>
<evidence type="ECO:0000256" key="2">
    <source>
        <dbReference type="ARBA" id="ARBA00010708"/>
    </source>
</evidence>
<dbReference type="NCBIfam" id="TIGR01059">
    <property type="entry name" value="gyrB"/>
    <property type="match status" value="1"/>
</dbReference>
<dbReference type="InterPro" id="IPR000565">
    <property type="entry name" value="Topo_IIA_B"/>
</dbReference>
<dbReference type="Pfam" id="PF02518">
    <property type="entry name" value="HATPase_c"/>
    <property type="match status" value="1"/>
</dbReference>
<dbReference type="Pfam" id="PF01751">
    <property type="entry name" value="Toprim"/>
    <property type="match status" value="1"/>
</dbReference>
<dbReference type="InterPro" id="IPR013506">
    <property type="entry name" value="Topo_IIA_bsu_dom2"/>
</dbReference>
<dbReference type="HAMAP" id="MF_01898">
    <property type="entry name" value="GyrB"/>
    <property type="match status" value="1"/>
</dbReference>
<evidence type="ECO:0000256" key="8">
    <source>
        <dbReference type="ARBA" id="ARBA00023125"/>
    </source>
</evidence>
<keyword evidence="10" id="KW-0963">Cytoplasm</keyword>
<evidence type="ECO:0000256" key="9">
    <source>
        <dbReference type="ARBA" id="ARBA00023235"/>
    </source>
</evidence>
<comment type="function">
    <text evidence="10">A type II topoisomerase that negatively supercoils closed circular double-stranded (ds) DNA in an ATP-dependent manner to modulate DNA topology and maintain chromosomes in an underwound state. Negative supercoiling favors strand separation, and DNA replication, transcription, recombination and repair, all of which involve strand separation. Also able to catalyze the interconversion of other topological isomers of dsDNA rings, including catenanes and knotted rings. Type II topoisomerases break and join 2 DNA strands simultaneously in an ATP-dependent manner.</text>
</comment>
<dbReference type="PANTHER" id="PTHR45866">
    <property type="entry name" value="DNA GYRASE/TOPOISOMERASE SUBUNIT B"/>
    <property type="match status" value="1"/>
</dbReference>
<dbReference type="PRINTS" id="PR01159">
    <property type="entry name" value="DNAGYRASEB"/>
</dbReference>
<dbReference type="EC" id="5.6.2.2" evidence="10"/>
<dbReference type="CDD" id="cd16928">
    <property type="entry name" value="HATPase_GyrB-like"/>
    <property type="match status" value="1"/>
</dbReference>
<dbReference type="InterPro" id="IPR013759">
    <property type="entry name" value="Topo_IIA_B_C"/>
</dbReference>
<evidence type="ECO:0000256" key="7">
    <source>
        <dbReference type="ARBA" id="ARBA00023029"/>
    </source>
</evidence>
<protein>
    <recommendedName>
        <fullName evidence="10">DNA gyrase subunit B</fullName>
        <ecNumber evidence="10">5.6.2.2</ecNumber>
    </recommendedName>
</protein>
<dbReference type="InterPro" id="IPR001241">
    <property type="entry name" value="Topo_IIA"/>
</dbReference>
<comment type="caution">
    <text evidence="13">The sequence shown here is derived from an EMBL/GenBank/DDBJ whole genome shotgun (WGS) entry which is preliminary data.</text>
</comment>
<evidence type="ECO:0000313" key="14">
    <source>
        <dbReference type="Proteomes" id="UP000642673"/>
    </source>
</evidence>
<feature type="binding site" evidence="10">
    <location>
        <position position="546"/>
    </location>
    <ligand>
        <name>Mg(2+)</name>
        <dbReference type="ChEBI" id="CHEBI:18420"/>
        <label>2</label>
    </ligand>
</feature>
<dbReference type="InterPro" id="IPR006171">
    <property type="entry name" value="TOPRIM_dom"/>
</dbReference>
<feature type="binding site" evidence="10">
    <location>
        <position position="544"/>
    </location>
    <ligand>
        <name>Mg(2+)</name>
        <dbReference type="ChEBI" id="CHEBI:18420"/>
        <label>1</label>
        <note>catalytic</note>
    </ligand>
</feature>
<evidence type="ECO:0000256" key="6">
    <source>
        <dbReference type="ARBA" id="ARBA00022842"/>
    </source>
</evidence>
<evidence type="ECO:0000256" key="1">
    <source>
        <dbReference type="ARBA" id="ARBA00000185"/>
    </source>
</evidence>
<evidence type="ECO:0000256" key="10">
    <source>
        <dbReference type="HAMAP-Rule" id="MF_01898"/>
    </source>
</evidence>
<dbReference type="PROSITE" id="PS50880">
    <property type="entry name" value="TOPRIM"/>
    <property type="match status" value="1"/>
</dbReference>
<evidence type="ECO:0000256" key="5">
    <source>
        <dbReference type="ARBA" id="ARBA00022840"/>
    </source>
</evidence>
<dbReference type="NCBIfam" id="NF004189">
    <property type="entry name" value="PRK05644.1"/>
    <property type="match status" value="1"/>
</dbReference>
<accession>A0ABQ3F2D8</accession>
<keyword evidence="7 10" id="KW-0799">Topoisomerase</keyword>
<evidence type="ECO:0000313" key="13">
    <source>
        <dbReference type="EMBL" id="GHB66064.1"/>
    </source>
</evidence>
<evidence type="ECO:0000256" key="3">
    <source>
        <dbReference type="ARBA" id="ARBA00022723"/>
    </source>
</evidence>
<feature type="binding site" evidence="10">
    <location>
        <position position="471"/>
    </location>
    <ligand>
        <name>Mg(2+)</name>
        <dbReference type="ChEBI" id="CHEBI:18420"/>
        <label>1</label>
        <note>catalytic</note>
    </ligand>
</feature>
<name>A0ABQ3F2D8_9ACTN</name>
<feature type="site" description="Interaction with DNA" evidence="10">
    <location>
        <position position="496"/>
    </location>
</feature>
<feature type="region of interest" description="Disordered" evidence="11">
    <location>
        <begin position="1"/>
        <end position="31"/>
    </location>
</feature>
<dbReference type="InterPro" id="IPR011557">
    <property type="entry name" value="GyrB"/>
</dbReference>
<dbReference type="Pfam" id="PF00986">
    <property type="entry name" value="DNA_gyraseB_C"/>
    <property type="match status" value="1"/>
</dbReference>
<comment type="subcellular location">
    <subcellularLocation>
        <location evidence="10">Cytoplasm</location>
    </subcellularLocation>
</comment>
<dbReference type="Gene3D" id="3.40.50.670">
    <property type="match status" value="1"/>
</dbReference>
<organism evidence="13 14">
    <name type="scientific">Streptomyces cirratus</name>
    <dbReference type="NCBI Taxonomy" id="68187"/>
    <lineage>
        <taxon>Bacteria</taxon>
        <taxon>Bacillati</taxon>
        <taxon>Actinomycetota</taxon>
        <taxon>Actinomycetes</taxon>
        <taxon>Kitasatosporales</taxon>
        <taxon>Streptomycetaceae</taxon>
        <taxon>Streptomyces</taxon>
    </lineage>
</organism>
<dbReference type="Gene3D" id="3.30.565.10">
    <property type="entry name" value="Histidine kinase-like ATPase, C-terminal domain"/>
    <property type="match status" value="1"/>
</dbReference>
<dbReference type="PROSITE" id="PS00177">
    <property type="entry name" value="TOPOISOMERASE_II"/>
    <property type="match status" value="1"/>
</dbReference>
<dbReference type="PANTHER" id="PTHR45866:SF1">
    <property type="entry name" value="DNA GYRASE SUBUNIT B, MITOCHONDRIAL"/>
    <property type="match status" value="1"/>
</dbReference>
<dbReference type="RefSeq" id="WP_190185586.1">
    <property type="nucleotide sequence ID" value="NZ_BMVP01000007.1"/>
</dbReference>
<feature type="domain" description="Toprim" evidence="12">
    <location>
        <begin position="465"/>
        <end position="579"/>
    </location>
</feature>
<dbReference type="SMART" id="SM00433">
    <property type="entry name" value="TOP2c"/>
    <property type="match status" value="1"/>
</dbReference>
<dbReference type="InterPro" id="IPR036890">
    <property type="entry name" value="HATPase_C_sf"/>
</dbReference>
<dbReference type="Gene3D" id="3.30.230.10">
    <property type="match status" value="1"/>
</dbReference>
<gene>
    <name evidence="10 13" type="primary">gyrB</name>
    <name evidence="13" type="ORF">GCM10010347_40130</name>
</gene>
<dbReference type="PRINTS" id="PR00418">
    <property type="entry name" value="TPI2FAMILY"/>
</dbReference>
<dbReference type="InterPro" id="IPR003594">
    <property type="entry name" value="HATPase_dom"/>
</dbReference>
<dbReference type="Proteomes" id="UP000642673">
    <property type="component" value="Unassembled WGS sequence"/>
</dbReference>
<keyword evidence="5 10" id="KW-0067">ATP-binding</keyword>
<comment type="similarity">
    <text evidence="2 10">Belongs to the type II topoisomerase GyrB family.</text>
</comment>
<keyword evidence="14" id="KW-1185">Reference proteome</keyword>
<proteinExistence type="inferred from homology"/>
<keyword evidence="9 10" id="KW-0413">Isomerase</keyword>
<comment type="catalytic activity">
    <reaction evidence="1 10">
        <text>ATP-dependent breakage, passage and rejoining of double-stranded DNA.</text>
        <dbReference type="EC" id="5.6.2.2"/>
    </reaction>
</comment>
<dbReference type="EMBL" id="BMVP01000007">
    <property type="protein sequence ID" value="GHB66064.1"/>
    <property type="molecule type" value="Genomic_DNA"/>
</dbReference>
<dbReference type="InterPro" id="IPR034160">
    <property type="entry name" value="TOPRIM_GyrB"/>
</dbReference>
<dbReference type="InterPro" id="IPR014721">
    <property type="entry name" value="Ribsml_uS5_D2-typ_fold_subgr"/>
</dbReference>
<sequence length="686" mass="75606">MLCQKGRFVADSGNPNEKNESTAGGEAGESSYTGSNIQVLEGLDAVRKRPGMYIGSTGERGLHHLVYEVVDNSVDEALAGHADTIDVTILADGGVRVVDNGRGIPVDIVPSEGKPALEVVLTVLHAGGKFGGGGYAVSGGLHGVGVSVVNALSTKVAVEVKRDGFRWSQDYKLGAPTAPLAKNEETDEHGTSVTFWADPDIFETTDYSFETLSRRFQEMAFLNKGLTLTLTDERESAKATVGADNPDADAAEPVARTVKYYYEGGIVDFVKYLNSRKGELIHPTVIDVEAEDKERMLSVEIAMQWNSQYTEGVYSFANTIHTHEGGTHEEGFRAALTGLVNRYARDKKLLREKDDNLAGEDIREGLTAIISVKLGEPQFEGQTKTKLGNTEAKTFVQKVVHEHLNDWFDRNPVEAADIIRKSIQAATARVAARKARDLTRRKGLLESASLPGKLSDCQSNDPTKCEIFIVEGDSAGGSAKSGRNPMYQAILPIRGKILNVEKARIDKILQNTEVQALISAFGTGVHEDFDIEKLRYHKIILMADADVDGQHINTLLLTFLFRFMRPLVEAGHVYLSRPPLYKIKWGRDDFEYAYSDRERDALVEHGKGQGKRIKEDSIQRFKGLGEMNAEELRVTTMDVDHRVLGQVTLDDAAQADDLFSVLMGEDVEARRSFIQRNAKDVRFLDI</sequence>
<dbReference type="CDD" id="cd00822">
    <property type="entry name" value="TopoII_Trans_DNA_gyrase"/>
    <property type="match status" value="1"/>
</dbReference>
<dbReference type="SUPFAM" id="SSF56719">
    <property type="entry name" value="Type II DNA topoisomerase"/>
    <property type="match status" value="1"/>
</dbReference>